<dbReference type="EMBL" id="JBIRPU010000005">
    <property type="protein sequence ID" value="MFI0793251.1"/>
    <property type="molecule type" value="Genomic_DNA"/>
</dbReference>
<keyword evidence="2" id="KW-1133">Transmembrane helix</keyword>
<protein>
    <submittedName>
        <fullName evidence="3">Uncharacterized protein</fullName>
    </submittedName>
</protein>
<evidence type="ECO:0000256" key="1">
    <source>
        <dbReference type="SAM" id="MobiDB-lite"/>
    </source>
</evidence>
<sequence>MRNPKSGNRNGFAGGAILVVIMTVVLVVVMVVVIGNDGPAQRPPAGAAGPAGSPTTEPEAAREIPVPAASPEWTPLDPIPATSAEPVVTAAPPVIGVVPGQPADPVPNRPASPAPKPTSGSSYQFTALAGNGCAETATSGSSAAFPAGSPVASVGGGWSGPGCAGGTAWSVPMSGAADRSDSDIQVTWWFSTGTLARGSCAVWLFVPKPARELDAAGKPAFFQVTRGREDSTVVGTFSIDQSAHRGEWVRAGSYPLEGGRIGVRLLNRGVGTGGARHGAGQVQVGCTA</sequence>
<dbReference type="RefSeq" id="WP_396678513.1">
    <property type="nucleotide sequence ID" value="NZ_JBIRPU010000005.1"/>
</dbReference>
<gene>
    <name evidence="3" type="ORF">ACH4OY_11195</name>
</gene>
<evidence type="ECO:0000313" key="3">
    <source>
        <dbReference type="EMBL" id="MFI0793251.1"/>
    </source>
</evidence>
<feature type="compositionally biased region" description="Low complexity" evidence="1">
    <location>
        <begin position="39"/>
        <end position="54"/>
    </location>
</feature>
<name>A0ABW7SHS3_9ACTN</name>
<evidence type="ECO:0000256" key="2">
    <source>
        <dbReference type="SAM" id="Phobius"/>
    </source>
</evidence>
<feature type="region of interest" description="Disordered" evidence="1">
    <location>
        <begin position="95"/>
        <end position="121"/>
    </location>
</feature>
<comment type="caution">
    <text evidence="3">The sequence shown here is derived from an EMBL/GenBank/DDBJ whole genome shotgun (WGS) entry which is preliminary data.</text>
</comment>
<feature type="transmembrane region" description="Helical" evidence="2">
    <location>
        <begin position="12"/>
        <end position="34"/>
    </location>
</feature>
<feature type="region of interest" description="Disordered" evidence="1">
    <location>
        <begin position="39"/>
        <end position="62"/>
    </location>
</feature>
<keyword evidence="2" id="KW-0812">Transmembrane</keyword>
<feature type="compositionally biased region" description="Pro residues" evidence="1">
    <location>
        <begin position="102"/>
        <end position="116"/>
    </location>
</feature>
<keyword evidence="2" id="KW-0472">Membrane</keyword>
<keyword evidence="4" id="KW-1185">Reference proteome</keyword>
<accession>A0ABW7SHS3</accession>
<evidence type="ECO:0000313" key="4">
    <source>
        <dbReference type="Proteomes" id="UP001611075"/>
    </source>
</evidence>
<dbReference type="Proteomes" id="UP001611075">
    <property type="component" value="Unassembled WGS sequence"/>
</dbReference>
<organism evidence="3 4">
    <name type="scientific">Micromonospora rubida</name>
    <dbReference type="NCBI Taxonomy" id="2697657"/>
    <lineage>
        <taxon>Bacteria</taxon>
        <taxon>Bacillati</taxon>
        <taxon>Actinomycetota</taxon>
        <taxon>Actinomycetes</taxon>
        <taxon>Micromonosporales</taxon>
        <taxon>Micromonosporaceae</taxon>
        <taxon>Micromonospora</taxon>
    </lineage>
</organism>
<proteinExistence type="predicted"/>
<reference evidence="3 4" key="1">
    <citation type="submission" date="2024-10" db="EMBL/GenBank/DDBJ databases">
        <title>The Natural Products Discovery Center: Release of the First 8490 Sequenced Strains for Exploring Actinobacteria Biosynthetic Diversity.</title>
        <authorList>
            <person name="Kalkreuter E."/>
            <person name="Kautsar S.A."/>
            <person name="Yang D."/>
            <person name="Bader C.D."/>
            <person name="Teijaro C.N."/>
            <person name="Fluegel L."/>
            <person name="Davis C.M."/>
            <person name="Simpson J.R."/>
            <person name="Lauterbach L."/>
            <person name="Steele A.D."/>
            <person name="Gui C."/>
            <person name="Meng S."/>
            <person name="Li G."/>
            <person name="Viehrig K."/>
            <person name="Ye F."/>
            <person name="Su P."/>
            <person name="Kiefer A.F."/>
            <person name="Nichols A."/>
            <person name="Cepeda A.J."/>
            <person name="Yan W."/>
            <person name="Fan B."/>
            <person name="Jiang Y."/>
            <person name="Adhikari A."/>
            <person name="Zheng C.-J."/>
            <person name="Schuster L."/>
            <person name="Cowan T.M."/>
            <person name="Smanski M.J."/>
            <person name="Chevrette M.G."/>
            <person name="De Carvalho L.P.S."/>
            <person name="Shen B."/>
        </authorList>
    </citation>
    <scope>NUCLEOTIDE SEQUENCE [LARGE SCALE GENOMIC DNA]</scope>
    <source>
        <strain evidence="3 4">NPDC021253</strain>
    </source>
</reference>